<gene>
    <name evidence="3" type="ORF">EHS11_03070</name>
</gene>
<dbReference type="OrthoDB" id="9796740at2"/>
<keyword evidence="3" id="KW-0131">Cell cycle</keyword>
<comment type="caution">
    <text evidence="3">The sequence shown here is derived from an EMBL/GenBank/DDBJ whole genome shotgun (WGS) entry which is preliminary data.</text>
</comment>
<dbReference type="GO" id="GO:0051301">
    <property type="term" value="P:cell division"/>
    <property type="evidence" value="ECO:0007669"/>
    <property type="project" value="UniProtKB-KW"/>
</dbReference>
<reference evidence="3" key="1">
    <citation type="journal article" date="2019" name="PLoS Negl. Trop. Dis.">
        <title>Revisiting the worldwide diversity of Leptospira species in the environment.</title>
        <authorList>
            <person name="Vincent A.T."/>
            <person name="Schiettekatte O."/>
            <person name="Bourhy P."/>
            <person name="Veyrier F.J."/>
            <person name="Picardeau M."/>
        </authorList>
    </citation>
    <scope>NUCLEOTIDE SEQUENCE [LARGE SCALE GENOMIC DNA]</scope>
    <source>
        <strain evidence="3">201400974</strain>
    </source>
</reference>
<evidence type="ECO:0000259" key="2">
    <source>
        <dbReference type="Pfam" id="PF10135"/>
    </source>
</evidence>
<evidence type="ECO:0000256" key="1">
    <source>
        <dbReference type="SAM" id="MobiDB-lite"/>
    </source>
</evidence>
<dbReference type="Proteomes" id="UP000298264">
    <property type="component" value="Unassembled WGS sequence"/>
</dbReference>
<organism evidence="3 4">
    <name type="scientific">Leptospira ilyithenensis</name>
    <dbReference type="NCBI Taxonomy" id="2484901"/>
    <lineage>
        <taxon>Bacteria</taxon>
        <taxon>Pseudomonadati</taxon>
        <taxon>Spirochaetota</taxon>
        <taxon>Spirochaetia</taxon>
        <taxon>Leptospirales</taxon>
        <taxon>Leptospiraceae</taxon>
        <taxon>Leptospira</taxon>
    </lineage>
</organism>
<sequence>MDIFSVQDYSGRISRSKEDQMLHRMDSAKKSAESGKNSSANRTEFQKLMEERSDLSGKVSSSSLTVTQNIREEISNDPYRKKLYDASVEFESVFVKMMLKEMKNSVHKEKLIDGGYAEEIFEDMLYDEYAKDISKNESMGLAEQIYRQMSATLPPAKSNKYN</sequence>
<evidence type="ECO:0000313" key="4">
    <source>
        <dbReference type="Proteomes" id="UP000298264"/>
    </source>
</evidence>
<protein>
    <submittedName>
        <fullName evidence="3">Cell division protein</fullName>
    </submittedName>
</protein>
<feature type="compositionally biased region" description="Polar residues" evidence="1">
    <location>
        <begin position="34"/>
        <end position="43"/>
    </location>
</feature>
<feature type="compositionally biased region" description="Basic and acidic residues" evidence="1">
    <location>
        <begin position="15"/>
        <end position="33"/>
    </location>
</feature>
<feature type="region of interest" description="Disordered" evidence="1">
    <location>
        <begin position="15"/>
        <end position="43"/>
    </location>
</feature>
<keyword evidence="3" id="KW-0132">Cell division</keyword>
<dbReference type="AlphaFoldDB" id="A0A4R9LU80"/>
<dbReference type="InterPro" id="IPR019301">
    <property type="entry name" value="Flagellar_prot_FlgJ_N"/>
</dbReference>
<dbReference type="EMBL" id="RQHV01000021">
    <property type="protein sequence ID" value="TGN13982.1"/>
    <property type="molecule type" value="Genomic_DNA"/>
</dbReference>
<proteinExistence type="predicted"/>
<accession>A0A4R9LU80</accession>
<dbReference type="RefSeq" id="WP_135762955.1">
    <property type="nucleotide sequence ID" value="NZ_RQHV01000021.1"/>
</dbReference>
<feature type="domain" description="Flagellar protein FlgJ N-terminal" evidence="2">
    <location>
        <begin position="100"/>
        <end position="148"/>
    </location>
</feature>
<dbReference type="Pfam" id="PF10135">
    <property type="entry name" value="Rod-binding"/>
    <property type="match status" value="1"/>
</dbReference>
<keyword evidence="4" id="KW-1185">Reference proteome</keyword>
<name>A0A4R9LU80_9LEPT</name>
<evidence type="ECO:0000313" key="3">
    <source>
        <dbReference type="EMBL" id="TGN13982.1"/>
    </source>
</evidence>